<accession>A0A6A4DBX7</accession>
<evidence type="ECO:0000313" key="9">
    <source>
        <dbReference type="Proteomes" id="UP000429607"/>
    </source>
</evidence>
<sequence>MRLTFIFAVVIAATLHASGASHPSTQDGNAVVANGDLPAIVDTNHAERGRLLRRVD</sequence>
<evidence type="ECO:0000313" key="6">
    <source>
        <dbReference type="EMBL" id="KAE8987021.1"/>
    </source>
</evidence>
<evidence type="ECO:0000256" key="1">
    <source>
        <dbReference type="ARBA" id="ARBA00004613"/>
    </source>
</evidence>
<evidence type="ECO:0000313" key="7">
    <source>
        <dbReference type="EMBL" id="KAE8987398.1"/>
    </source>
</evidence>
<feature type="chain" id="PRO_5044948146" description="RxLR effector protein" evidence="5">
    <location>
        <begin position="21"/>
        <end position="56"/>
    </location>
</feature>
<name>A0A6A4DBX7_9STRA</name>
<keyword evidence="10" id="KW-1185">Reference proteome</keyword>
<dbReference type="InterPro" id="IPR031825">
    <property type="entry name" value="RXLR"/>
</dbReference>
<evidence type="ECO:0000313" key="8">
    <source>
        <dbReference type="EMBL" id="KAE9301198.1"/>
    </source>
</evidence>
<dbReference type="AlphaFoldDB" id="A0A6A4DBX7"/>
<protein>
    <recommendedName>
        <fullName evidence="5">RxLR effector protein</fullName>
    </recommendedName>
</protein>
<dbReference type="Proteomes" id="UP000429607">
    <property type="component" value="Unassembled WGS sequence"/>
</dbReference>
<dbReference type="EMBL" id="QXFU01002317">
    <property type="protein sequence ID" value="KAE8987398.1"/>
    <property type="molecule type" value="Genomic_DNA"/>
</dbReference>
<dbReference type="Proteomes" id="UP000434957">
    <property type="component" value="Unassembled WGS sequence"/>
</dbReference>
<comment type="domain">
    <text evidence="5">The RxLR-dEER motif acts to carry the protein into the host cell cytoplasm through binding to cell surface phosphatidylinositol-3-phosphate.</text>
</comment>
<dbReference type="OrthoDB" id="128000at2759"/>
<organism evidence="8 10">
    <name type="scientific">Phytophthora rubi</name>
    <dbReference type="NCBI Taxonomy" id="129364"/>
    <lineage>
        <taxon>Eukaryota</taxon>
        <taxon>Sar</taxon>
        <taxon>Stramenopiles</taxon>
        <taxon>Oomycota</taxon>
        <taxon>Peronosporomycetes</taxon>
        <taxon>Peronosporales</taxon>
        <taxon>Peronosporaceae</taxon>
        <taxon>Phytophthora</taxon>
    </lineage>
</organism>
<dbReference type="EMBL" id="QXFT01002256">
    <property type="protein sequence ID" value="KAE9301198.1"/>
    <property type="molecule type" value="Genomic_DNA"/>
</dbReference>
<evidence type="ECO:0000313" key="10">
    <source>
        <dbReference type="Proteomes" id="UP000434957"/>
    </source>
</evidence>
<evidence type="ECO:0000313" key="11">
    <source>
        <dbReference type="Proteomes" id="UP000435112"/>
    </source>
</evidence>
<evidence type="ECO:0000256" key="2">
    <source>
        <dbReference type="ARBA" id="ARBA00010400"/>
    </source>
</evidence>
<comment type="subcellular location">
    <subcellularLocation>
        <location evidence="1 5">Secreted</location>
    </subcellularLocation>
</comment>
<keyword evidence="4 5" id="KW-0732">Signal</keyword>
<comment type="similarity">
    <text evidence="2 5">Belongs to the RxLR effector family.</text>
</comment>
<proteinExistence type="inferred from homology"/>
<reference evidence="8 10" key="1">
    <citation type="submission" date="2018-08" db="EMBL/GenBank/DDBJ databases">
        <title>Genomic investigation of the strawberry pathogen Phytophthora fragariae indicates pathogenicity is determined by transcriptional variation in three key races.</title>
        <authorList>
            <person name="Adams T.M."/>
            <person name="Armitage A.D."/>
            <person name="Sobczyk M.K."/>
            <person name="Bates H.J."/>
            <person name="Dunwell J.M."/>
            <person name="Nellist C.F."/>
            <person name="Harrison R.J."/>
        </authorList>
    </citation>
    <scope>NUCLEOTIDE SEQUENCE [LARGE SCALE GENOMIC DNA]</scope>
    <source>
        <strain evidence="6 9">SCRP249</strain>
        <strain evidence="7 11">SCRP324</strain>
        <strain evidence="8 10">SCRP333</strain>
    </source>
</reference>
<feature type="signal peptide" evidence="5">
    <location>
        <begin position="1"/>
        <end position="20"/>
    </location>
</feature>
<dbReference type="Pfam" id="PF16810">
    <property type="entry name" value="RXLR"/>
    <property type="match status" value="1"/>
</dbReference>
<comment type="function">
    <text evidence="5">Effector that suppresses plant defense responses during pathogen infection.</text>
</comment>
<evidence type="ECO:0000256" key="4">
    <source>
        <dbReference type="ARBA" id="ARBA00022729"/>
    </source>
</evidence>
<dbReference type="EMBL" id="QXFV01002495">
    <property type="protein sequence ID" value="KAE8987021.1"/>
    <property type="molecule type" value="Genomic_DNA"/>
</dbReference>
<dbReference type="Proteomes" id="UP000435112">
    <property type="component" value="Unassembled WGS sequence"/>
</dbReference>
<gene>
    <name evidence="6" type="ORF">PR001_g22441</name>
    <name evidence="7" type="ORF">PR002_g22065</name>
    <name evidence="8" type="ORF">PR003_g22580</name>
</gene>
<keyword evidence="3 5" id="KW-0964">Secreted</keyword>
<comment type="caution">
    <text evidence="8">The sequence shown here is derived from an EMBL/GenBank/DDBJ whole genome shotgun (WGS) entry which is preliminary data.</text>
</comment>
<evidence type="ECO:0000256" key="3">
    <source>
        <dbReference type="ARBA" id="ARBA00022525"/>
    </source>
</evidence>
<evidence type="ECO:0000256" key="5">
    <source>
        <dbReference type="RuleBase" id="RU367124"/>
    </source>
</evidence>